<dbReference type="OMA" id="FSINICK"/>
<keyword evidence="3" id="KW-0479">Metal-binding</keyword>
<accession>A0A913Y0I4</accession>
<dbReference type="KEGG" id="epa:110250460"/>
<comment type="caution">
    <text evidence="9">Lacks conserved residue(s) required for the propagation of feature annotation.</text>
</comment>
<keyword evidence="2 9" id="KW-0245">EGF-like domain</keyword>
<dbReference type="GO" id="GO:0070492">
    <property type="term" value="F:oligosaccharide binding"/>
    <property type="evidence" value="ECO:0007669"/>
    <property type="project" value="TreeGrafter"/>
</dbReference>
<proteinExistence type="inferred from homology"/>
<evidence type="ECO:0000256" key="4">
    <source>
        <dbReference type="ARBA" id="ARBA00022729"/>
    </source>
</evidence>
<evidence type="ECO:0000256" key="9">
    <source>
        <dbReference type="PROSITE-ProRule" id="PRU00076"/>
    </source>
</evidence>
<dbReference type="PROSITE" id="PS00010">
    <property type="entry name" value="ASX_HYDROXYL"/>
    <property type="match status" value="1"/>
</dbReference>
<dbReference type="FunFam" id="2.10.25.10:FF:000038">
    <property type="entry name" value="Fibrillin 2"/>
    <property type="match status" value="1"/>
</dbReference>
<dbReference type="Gene3D" id="2.10.25.10">
    <property type="entry name" value="Laminin"/>
    <property type="match status" value="2"/>
</dbReference>
<dbReference type="GO" id="GO:0005615">
    <property type="term" value="C:extracellular space"/>
    <property type="evidence" value="ECO:0007669"/>
    <property type="project" value="TreeGrafter"/>
</dbReference>
<dbReference type="PANTHER" id="PTHR16146:SF46">
    <property type="entry name" value="INTELECTIN-1A-RELATED"/>
    <property type="match status" value="1"/>
</dbReference>
<dbReference type="InterPro" id="IPR014716">
    <property type="entry name" value="Fibrinogen_a/b/g_C_1"/>
</dbReference>
<evidence type="ECO:0000256" key="2">
    <source>
        <dbReference type="ARBA" id="ARBA00022536"/>
    </source>
</evidence>
<organism evidence="12 13">
    <name type="scientific">Exaiptasia diaphana</name>
    <name type="common">Tropical sea anemone</name>
    <name type="synonym">Aiptasia pulchella</name>
    <dbReference type="NCBI Taxonomy" id="2652724"/>
    <lineage>
        <taxon>Eukaryota</taxon>
        <taxon>Metazoa</taxon>
        <taxon>Cnidaria</taxon>
        <taxon>Anthozoa</taxon>
        <taxon>Hexacorallia</taxon>
        <taxon>Actiniaria</taxon>
        <taxon>Aiptasiidae</taxon>
        <taxon>Exaiptasia</taxon>
    </lineage>
</organism>
<dbReference type="SMART" id="SM00179">
    <property type="entry name" value="EGF_CA"/>
    <property type="match status" value="2"/>
</dbReference>
<feature type="disulfide bond" evidence="9">
    <location>
        <begin position="97"/>
        <end position="106"/>
    </location>
</feature>
<dbReference type="NCBIfam" id="NF040941">
    <property type="entry name" value="GGGWT_bact"/>
    <property type="match status" value="1"/>
</dbReference>
<dbReference type="InterPro" id="IPR001881">
    <property type="entry name" value="EGF-like_Ca-bd_dom"/>
</dbReference>
<dbReference type="Proteomes" id="UP000887567">
    <property type="component" value="Unplaced"/>
</dbReference>
<dbReference type="CDD" id="cd00054">
    <property type="entry name" value="EGF_CA"/>
    <property type="match status" value="2"/>
</dbReference>
<feature type="domain" description="EGF-like" evidence="10">
    <location>
        <begin position="109"/>
        <end position="148"/>
    </location>
</feature>
<keyword evidence="7" id="KW-0106">Calcium</keyword>
<dbReference type="PANTHER" id="PTHR16146">
    <property type="entry name" value="INTELECTIN"/>
    <property type="match status" value="1"/>
</dbReference>
<keyword evidence="13" id="KW-1185">Reference proteome</keyword>
<dbReference type="Pfam" id="PF00147">
    <property type="entry name" value="Fibrinogen_C"/>
    <property type="match status" value="1"/>
</dbReference>
<evidence type="ECO:0000256" key="6">
    <source>
        <dbReference type="ARBA" id="ARBA00022737"/>
    </source>
</evidence>
<dbReference type="Gene3D" id="3.90.215.10">
    <property type="entry name" value="Gamma Fibrinogen, chain A, domain 1"/>
    <property type="match status" value="1"/>
</dbReference>
<keyword evidence="6" id="KW-0677">Repeat</keyword>
<dbReference type="PROSITE" id="PS50026">
    <property type="entry name" value="EGF_3"/>
    <property type="match status" value="2"/>
</dbReference>
<evidence type="ECO:0000256" key="5">
    <source>
        <dbReference type="ARBA" id="ARBA00022734"/>
    </source>
</evidence>
<feature type="domain" description="EGF-like" evidence="10">
    <location>
        <begin position="67"/>
        <end position="107"/>
    </location>
</feature>
<sequence length="372" mass="42023">MNHTIRTIRPITDSDACISTCFLESRCFSINICKKSDGALSCNLLDSDQIRSKDSLAKRQDCTYYGTKSACSSSPCAKNATCEGDFENEPIPYRCVCPVGFTGQACQIDIDECMSQGACHVDAQCTNTIGGFNCSCKRGFVGDGKNCHVARSCKGIKDLGYSRGDGEYWIDPENTGQPFIVYCDMTTDSGGWTLIKQAEINSTSPRQYGVITSTNYRDISNWRDIRYVMKSPQLQELRLAMGFHQLRFRCFKNRPGRTIHIMTTNDTAGRKVLDHFLLDATWPTACTTFQKLPDDTSILSDHCNRWGDLGNLNHWGRKVNYGDLRIYNRPFYWANKHSIAFHPENTYLCDDDDNNKETGALTIGDIWELYCR</sequence>
<dbReference type="AlphaFoldDB" id="A0A913Y0I4"/>
<evidence type="ECO:0000313" key="13">
    <source>
        <dbReference type="Proteomes" id="UP000887567"/>
    </source>
</evidence>
<feature type="domain" description="Fibrinogen C-terminal" evidence="11">
    <location>
        <begin position="144"/>
        <end position="197"/>
    </location>
</feature>
<dbReference type="Pfam" id="PF00008">
    <property type="entry name" value="EGF"/>
    <property type="match status" value="1"/>
</dbReference>
<dbReference type="RefSeq" id="XP_020912718.1">
    <property type="nucleotide sequence ID" value="XM_021057059.1"/>
</dbReference>
<keyword evidence="5" id="KW-0430">Lectin</keyword>
<dbReference type="PROSITE" id="PS51406">
    <property type="entry name" value="FIBRINOGEN_C_2"/>
    <property type="match status" value="1"/>
</dbReference>
<evidence type="ECO:0000259" key="10">
    <source>
        <dbReference type="PROSITE" id="PS50026"/>
    </source>
</evidence>
<dbReference type="OrthoDB" id="155976at2759"/>
<dbReference type="SUPFAM" id="SSF56496">
    <property type="entry name" value="Fibrinogen C-terminal domain-like"/>
    <property type="match status" value="1"/>
</dbReference>
<evidence type="ECO:0000256" key="8">
    <source>
        <dbReference type="ARBA" id="ARBA00023157"/>
    </source>
</evidence>
<dbReference type="GeneID" id="110250460"/>
<evidence type="ECO:0000256" key="1">
    <source>
        <dbReference type="ARBA" id="ARBA00006373"/>
    </source>
</evidence>
<dbReference type="PROSITE" id="PS01186">
    <property type="entry name" value="EGF_2"/>
    <property type="match status" value="2"/>
</dbReference>
<evidence type="ECO:0000313" key="12">
    <source>
        <dbReference type="EnsemblMetazoa" id="XP_020912718.1"/>
    </source>
</evidence>
<name>A0A913Y0I4_EXADI</name>
<evidence type="ECO:0000256" key="7">
    <source>
        <dbReference type="ARBA" id="ARBA00022837"/>
    </source>
</evidence>
<dbReference type="Pfam" id="PF12947">
    <property type="entry name" value="EGF_3"/>
    <property type="match status" value="1"/>
</dbReference>
<dbReference type="SUPFAM" id="SSF57196">
    <property type="entry name" value="EGF/Laminin"/>
    <property type="match status" value="2"/>
</dbReference>
<dbReference type="InterPro" id="IPR000152">
    <property type="entry name" value="EGF-type_Asp/Asn_hydroxyl_site"/>
</dbReference>
<dbReference type="PROSITE" id="PS01187">
    <property type="entry name" value="EGF_CA"/>
    <property type="match status" value="1"/>
</dbReference>
<dbReference type="InterPro" id="IPR024731">
    <property type="entry name" value="NELL2-like_EGF"/>
</dbReference>
<keyword evidence="4" id="KW-0732">Signal</keyword>
<dbReference type="InterPro" id="IPR000742">
    <property type="entry name" value="EGF"/>
</dbReference>
<reference evidence="12" key="1">
    <citation type="submission" date="2022-11" db="UniProtKB">
        <authorList>
            <consortium name="EnsemblMetazoa"/>
        </authorList>
    </citation>
    <scope>IDENTIFICATION</scope>
</reference>
<comment type="similarity">
    <text evidence="1">Belongs to the EGF domain peptide family.</text>
</comment>
<keyword evidence="8 9" id="KW-1015">Disulfide bond</keyword>
<dbReference type="EnsemblMetazoa" id="XM_021057059.1">
    <property type="protein sequence ID" value="XP_020912718.1"/>
    <property type="gene ID" value="LOC110250460"/>
</dbReference>
<dbReference type="SMART" id="SM00181">
    <property type="entry name" value="EGF"/>
    <property type="match status" value="2"/>
</dbReference>
<dbReference type="InterPro" id="IPR018097">
    <property type="entry name" value="EGF_Ca-bd_CS"/>
</dbReference>
<evidence type="ECO:0000256" key="3">
    <source>
        <dbReference type="ARBA" id="ARBA00022723"/>
    </source>
</evidence>
<dbReference type="InterPro" id="IPR036056">
    <property type="entry name" value="Fibrinogen-like_C"/>
</dbReference>
<protein>
    <submittedName>
        <fullName evidence="12">Uncharacterized protein</fullName>
    </submittedName>
</protein>
<dbReference type="GO" id="GO:0005509">
    <property type="term" value="F:calcium ion binding"/>
    <property type="evidence" value="ECO:0007669"/>
    <property type="project" value="InterPro"/>
</dbReference>
<dbReference type="InterPro" id="IPR002181">
    <property type="entry name" value="Fibrinogen_a/b/g_C_dom"/>
</dbReference>
<dbReference type="PROSITE" id="PS00022">
    <property type="entry name" value="EGF_1"/>
    <property type="match status" value="1"/>
</dbReference>
<evidence type="ECO:0000259" key="11">
    <source>
        <dbReference type="PROSITE" id="PS51406"/>
    </source>
</evidence>